<evidence type="ECO:0000259" key="1">
    <source>
        <dbReference type="PROSITE" id="PS51736"/>
    </source>
</evidence>
<dbReference type="CDD" id="cd00338">
    <property type="entry name" value="Ser_Recombinase"/>
    <property type="match status" value="1"/>
</dbReference>
<gene>
    <name evidence="3" type="ORF">ACFSXZ_35245</name>
</gene>
<dbReference type="Proteomes" id="UP001597417">
    <property type="component" value="Unassembled WGS sequence"/>
</dbReference>
<dbReference type="PROSITE" id="PS51737">
    <property type="entry name" value="RECOMBINASE_DNA_BIND"/>
    <property type="match status" value="1"/>
</dbReference>
<dbReference type="Pfam" id="PF07508">
    <property type="entry name" value="Recombinase"/>
    <property type="match status" value="1"/>
</dbReference>
<reference evidence="4" key="1">
    <citation type="journal article" date="2019" name="Int. J. Syst. Evol. Microbiol.">
        <title>The Global Catalogue of Microorganisms (GCM) 10K type strain sequencing project: providing services to taxonomists for standard genome sequencing and annotation.</title>
        <authorList>
            <consortium name="The Broad Institute Genomics Platform"/>
            <consortium name="The Broad Institute Genome Sequencing Center for Infectious Disease"/>
            <person name="Wu L."/>
            <person name="Ma J."/>
        </authorList>
    </citation>
    <scope>NUCLEOTIDE SEQUENCE [LARGE SCALE GENOMIC DNA]</scope>
    <source>
        <strain evidence="4">CGMCC 4.7645</strain>
    </source>
</reference>
<sequence>MTRALIYCRISSDPTGRAAGVQRQEGECRELVERNGWDVAEILVDNDISAASGKKRPAYERLIEMIRTDQADAIVAWHTDRLYRRSRDLAQLIDIANEHKIEIRTVTSGDIDLSTASGRMMARVVAAVNEHEIEHGQERMRLAKADAAARGVYRGSSRPFGYERDGMTIREAEAKEIRDATRRVLEGESLGTIMRDWIDRGVPTSKGGTWARPAIRSVLTRARNAGLIEHKGEIVGPAQWPAIVSEHEWRAVRIILLDPARNTYPGTRSRVWLGSGLYLCGICDDGTTVRVGTTGGQRPASAYRCRTEKHLHRTAEPVDEYVEITFVTYLDALRAKGWQPERPDDETTAELQAKVQSIRIELEQLRTALGKREIDLRTFSTTSAQWSAELEETEERLRARLTATPLAVLMDAPDIEEAWGGLPLGSRRAILDMAVAVTLIGARPGRKKGGLYFDPDSILIEPKPGYGLG</sequence>
<dbReference type="Pfam" id="PF00239">
    <property type="entry name" value="Resolvase"/>
    <property type="match status" value="1"/>
</dbReference>
<dbReference type="InterPro" id="IPR006119">
    <property type="entry name" value="Resolv_N"/>
</dbReference>
<feature type="domain" description="Recombinase" evidence="2">
    <location>
        <begin position="159"/>
        <end position="262"/>
    </location>
</feature>
<dbReference type="SMART" id="SM00857">
    <property type="entry name" value="Resolvase"/>
    <property type="match status" value="1"/>
</dbReference>
<dbReference type="Gene3D" id="3.90.1750.20">
    <property type="entry name" value="Putative Large Serine Recombinase, Chain B, Domain 2"/>
    <property type="match status" value="1"/>
</dbReference>
<dbReference type="PANTHER" id="PTHR30461:SF23">
    <property type="entry name" value="DNA RECOMBINASE-RELATED"/>
    <property type="match status" value="1"/>
</dbReference>
<dbReference type="InterPro" id="IPR038109">
    <property type="entry name" value="DNA_bind_recomb_sf"/>
</dbReference>
<dbReference type="RefSeq" id="WP_378270277.1">
    <property type="nucleotide sequence ID" value="NZ_JBHUKR010000022.1"/>
</dbReference>
<protein>
    <submittedName>
        <fullName evidence="3">Recombinase family protein</fullName>
    </submittedName>
</protein>
<feature type="domain" description="Resolvase/invertase-type recombinase catalytic" evidence="1">
    <location>
        <begin position="3"/>
        <end position="151"/>
    </location>
</feature>
<evidence type="ECO:0000313" key="3">
    <source>
        <dbReference type="EMBL" id="MFD2421600.1"/>
    </source>
</evidence>
<comment type="caution">
    <text evidence="3">The sequence shown here is derived from an EMBL/GenBank/DDBJ whole genome shotgun (WGS) entry which is preliminary data.</text>
</comment>
<dbReference type="EMBL" id="JBHUKR010000022">
    <property type="protein sequence ID" value="MFD2421600.1"/>
    <property type="molecule type" value="Genomic_DNA"/>
</dbReference>
<dbReference type="InterPro" id="IPR036162">
    <property type="entry name" value="Resolvase-like_N_sf"/>
</dbReference>
<dbReference type="PANTHER" id="PTHR30461">
    <property type="entry name" value="DNA-INVERTASE FROM LAMBDOID PROPHAGE"/>
    <property type="match status" value="1"/>
</dbReference>
<dbReference type="SUPFAM" id="SSF53041">
    <property type="entry name" value="Resolvase-like"/>
    <property type="match status" value="1"/>
</dbReference>
<accession>A0ABW5G4Q2</accession>
<proteinExistence type="predicted"/>
<evidence type="ECO:0000313" key="4">
    <source>
        <dbReference type="Proteomes" id="UP001597417"/>
    </source>
</evidence>
<dbReference type="PROSITE" id="PS51736">
    <property type="entry name" value="RECOMBINASES_3"/>
    <property type="match status" value="1"/>
</dbReference>
<dbReference type="Gene3D" id="3.40.50.1390">
    <property type="entry name" value="Resolvase, N-terminal catalytic domain"/>
    <property type="match status" value="1"/>
</dbReference>
<evidence type="ECO:0000259" key="2">
    <source>
        <dbReference type="PROSITE" id="PS51737"/>
    </source>
</evidence>
<name>A0ABW5G4Q2_9PSEU</name>
<organism evidence="3 4">
    <name type="scientific">Amycolatopsis pigmentata</name>
    <dbReference type="NCBI Taxonomy" id="450801"/>
    <lineage>
        <taxon>Bacteria</taxon>
        <taxon>Bacillati</taxon>
        <taxon>Actinomycetota</taxon>
        <taxon>Actinomycetes</taxon>
        <taxon>Pseudonocardiales</taxon>
        <taxon>Pseudonocardiaceae</taxon>
        <taxon>Amycolatopsis</taxon>
    </lineage>
</organism>
<keyword evidence="4" id="KW-1185">Reference proteome</keyword>
<dbReference type="InterPro" id="IPR011109">
    <property type="entry name" value="DNA_bind_recombinase_dom"/>
</dbReference>
<dbReference type="InterPro" id="IPR050639">
    <property type="entry name" value="SSR_resolvase"/>
</dbReference>